<comment type="subcellular location">
    <subcellularLocation>
        <location evidence="1">Cell membrane</location>
        <topology evidence="1">Multi-pass membrane protein</topology>
    </subcellularLocation>
</comment>
<dbReference type="SMART" id="SM00014">
    <property type="entry name" value="acidPPc"/>
    <property type="match status" value="1"/>
</dbReference>
<dbReference type="SUPFAM" id="SSF48317">
    <property type="entry name" value="Acid phosphatase/Vanadium-dependent haloperoxidase"/>
    <property type="match status" value="1"/>
</dbReference>
<dbReference type="Pfam" id="PF01569">
    <property type="entry name" value="PAP2"/>
    <property type="match status" value="1"/>
</dbReference>
<sequence length="189" mass="20640">MDKMIGWMRTREQKMLIWANRRTSLGWLSVTLDKWLSTVTHMGGATFTLVSALLLALLAPSPWHTAGWQCLTAVAVSHIPVAIVKRKLKRLRPYQALPEVNTCPKPLQDSSFPSGHTTAIFSWIVPLLLAGGPHTVVIAPAAFVIAISVAWSRMYLGLHYPSDVAAGAVIGTVTAYAVHAFWLNPASFV</sequence>
<keyword evidence="10" id="KW-1185">Reference proteome</keyword>
<dbReference type="OrthoDB" id="9789113at2"/>
<keyword evidence="2" id="KW-1003">Cell membrane</keyword>
<keyword evidence="4" id="KW-0378">Hydrolase</keyword>
<protein>
    <submittedName>
        <fullName evidence="9">PAP2 family protein</fullName>
    </submittedName>
</protein>
<comment type="caution">
    <text evidence="9">The sequence shown here is derived from an EMBL/GenBank/DDBJ whole genome shotgun (WGS) entry which is preliminary data.</text>
</comment>
<dbReference type="Gene3D" id="1.20.144.10">
    <property type="entry name" value="Phosphatidic acid phosphatase type 2/haloperoxidase"/>
    <property type="match status" value="1"/>
</dbReference>
<dbReference type="PANTHER" id="PTHR14969">
    <property type="entry name" value="SPHINGOSINE-1-PHOSPHATE PHOSPHOHYDROLASE"/>
    <property type="match status" value="1"/>
</dbReference>
<evidence type="ECO:0000256" key="7">
    <source>
        <dbReference type="SAM" id="Phobius"/>
    </source>
</evidence>
<feature type="transmembrane region" description="Helical" evidence="7">
    <location>
        <begin position="66"/>
        <end position="84"/>
    </location>
</feature>
<evidence type="ECO:0000259" key="8">
    <source>
        <dbReference type="SMART" id="SM00014"/>
    </source>
</evidence>
<dbReference type="CDD" id="cd01610">
    <property type="entry name" value="PAP2_like"/>
    <property type="match status" value="1"/>
</dbReference>
<evidence type="ECO:0000256" key="1">
    <source>
        <dbReference type="ARBA" id="ARBA00004651"/>
    </source>
</evidence>
<feature type="transmembrane region" description="Helical" evidence="7">
    <location>
        <begin position="164"/>
        <end position="183"/>
    </location>
</feature>
<name>A0A3A1UWZ7_9BACL</name>
<dbReference type="InterPro" id="IPR036938">
    <property type="entry name" value="PAP2/HPO_sf"/>
</dbReference>
<feature type="transmembrane region" description="Helical" evidence="7">
    <location>
        <begin position="120"/>
        <end position="152"/>
    </location>
</feature>
<evidence type="ECO:0000313" key="10">
    <source>
        <dbReference type="Proteomes" id="UP000266482"/>
    </source>
</evidence>
<evidence type="ECO:0000256" key="6">
    <source>
        <dbReference type="ARBA" id="ARBA00023136"/>
    </source>
</evidence>
<evidence type="ECO:0000256" key="3">
    <source>
        <dbReference type="ARBA" id="ARBA00022692"/>
    </source>
</evidence>
<feature type="transmembrane region" description="Helical" evidence="7">
    <location>
        <begin position="42"/>
        <end position="60"/>
    </location>
</feature>
<dbReference type="GO" id="GO:0005886">
    <property type="term" value="C:plasma membrane"/>
    <property type="evidence" value="ECO:0007669"/>
    <property type="project" value="UniProtKB-SubCell"/>
</dbReference>
<dbReference type="InterPro" id="IPR000326">
    <property type="entry name" value="PAP2/HPO"/>
</dbReference>
<feature type="domain" description="Phosphatidic acid phosphatase type 2/haloperoxidase" evidence="8">
    <location>
        <begin position="68"/>
        <end position="179"/>
    </location>
</feature>
<proteinExistence type="predicted"/>
<organism evidence="9 10">
    <name type="scientific">Paenibacillus nanensis</name>
    <dbReference type="NCBI Taxonomy" id="393251"/>
    <lineage>
        <taxon>Bacteria</taxon>
        <taxon>Bacillati</taxon>
        <taxon>Bacillota</taxon>
        <taxon>Bacilli</taxon>
        <taxon>Bacillales</taxon>
        <taxon>Paenibacillaceae</taxon>
        <taxon>Paenibacillus</taxon>
    </lineage>
</organism>
<evidence type="ECO:0000256" key="2">
    <source>
        <dbReference type="ARBA" id="ARBA00022475"/>
    </source>
</evidence>
<keyword evidence="3 7" id="KW-0812">Transmembrane</keyword>
<accession>A0A3A1UWZ7</accession>
<evidence type="ECO:0000256" key="4">
    <source>
        <dbReference type="ARBA" id="ARBA00022801"/>
    </source>
</evidence>
<keyword evidence="6 7" id="KW-0472">Membrane</keyword>
<dbReference type="Proteomes" id="UP000266482">
    <property type="component" value="Unassembled WGS sequence"/>
</dbReference>
<dbReference type="GO" id="GO:0016787">
    <property type="term" value="F:hydrolase activity"/>
    <property type="evidence" value="ECO:0007669"/>
    <property type="project" value="UniProtKB-KW"/>
</dbReference>
<evidence type="ECO:0000313" key="9">
    <source>
        <dbReference type="EMBL" id="RIX52725.1"/>
    </source>
</evidence>
<dbReference type="PANTHER" id="PTHR14969:SF62">
    <property type="entry name" value="DECAPRENYLPHOSPHORYL-5-PHOSPHORIBOSE PHOSPHATASE RV3807C-RELATED"/>
    <property type="match status" value="1"/>
</dbReference>
<reference evidence="9 10" key="1">
    <citation type="submission" date="2018-09" db="EMBL/GenBank/DDBJ databases">
        <title>Paenibacillus aracenensis nov. sp. isolated from a cave in southern Spain.</title>
        <authorList>
            <person name="Jurado V."/>
            <person name="Gutierrez-Patricio S."/>
            <person name="Gonzalez-Pimentel J.L."/>
            <person name="Miller A.Z."/>
            <person name="Laiz L."/>
            <person name="Saiz-Jimenez C."/>
        </authorList>
    </citation>
    <scope>NUCLEOTIDE SEQUENCE [LARGE SCALE GENOMIC DNA]</scope>
    <source>
        <strain evidence="9 10">DSM 22867</strain>
    </source>
</reference>
<keyword evidence="5 7" id="KW-1133">Transmembrane helix</keyword>
<dbReference type="AlphaFoldDB" id="A0A3A1UWZ7"/>
<dbReference type="EMBL" id="QXQA01000006">
    <property type="protein sequence ID" value="RIX52725.1"/>
    <property type="molecule type" value="Genomic_DNA"/>
</dbReference>
<evidence type="ECO:0000256" key="5">
    <source>
        <dbReference type="ARBA" id="ARBA00022989"/>
    </source>
</evidence>
<gene>
    <name evidence="9" type="ORF">D3P08_11970</name>
</gene>
<dbReference type="RefSeq" id="WP_119599933.1">
    <property type="nucleotide sequence ID" value="NZ_QXQA01000006.1"/>
</dbReference>